<reference evidence="1" key="3">
    <citation type="submission" date="2020-06" db="EMBL/GenBank/DDBJ databases">
        <title>Helianthus annuus Genome sequencing and assembly Release 2.</title>
        <authorList>
            <person name="Gouzy J."/>
            <person name="Langlade N."/>
            <person name="Munos S."/>
        </authorList>
    </citation>
    <scope>NUCLEOTIDE SEQUENCE</scope>
    <source>
        <tissue evidence="1">Leaves</tissue>
    </source>
</reference>
<proteinExistence type="predicted"/>
<dbReference type="EMBL" id="CM007905">
    <property type="protein sequence ID" value="OTF91921.1"/>
    <property type="molecule type" value="Genomic_DNA"/>
</dbReference>
<organism evidence="2 3">
    <name type="scientific">Helianthus annuus</name>
    <name type="common">Common sunflower</name>
    <dbReference type="NCBI Taxonomy" id="4232"/>
    <lineage>
        <taxon>Eukaryota</taxon>
        <taxon>Viridiplantae</taxon>
        <taxon>Streptophyta</taxon>
        <taxon>Embryophyta</taxon>
        <taxon>Tracheophyta</taxon>
        <taxon>Spermatophyta</taxon>
        <taxon>Magnoliopsida</taxon>
        <taxon>eudicotyledons</taxon>
        <taxon>Gunneridae</taxon>
        <taxon>Pentapetalae</taxon>
        <taxon>asterids</taxon>
        <taxon>campanulids</taxon>
        <taxon>Asterales</taxon>
        <taxon>Asteraceae</taxon>
        <taxon>Asteroideae</taxon>
        <taxon>Heliantheae alliance</taxon>
        <taxon>Heliantheae</taxon>
        <taxon>Helianthus</taxon>
    </lineage>
</organism>
<dbReference type="EMBL" id="MNCJ02000331">
    <property type="protein sequence ID" value="KAF5759620.1"/>
    <property type="molecule type" value="Genomic_DNA"/>
</dbReference>
<accession>A0A251S442</accession>
<reference evidence="1 3" key="1">
    <citation type="journal article" date="2017" name="Nature">
        <title>The sunflower genome provides insights into oil metabolism, flowering and Asterid evolution.</title>
        <authorList>
            <person name="Badouin H."/>
            <person name="Gouzy J."/>
            <person name="Grassa C.J."/>
            <person name="Murat F."/>
            <person name="Staton S.E."/>
            <person name="Cottret L."/>
            <person name="Lelandais-Briere C."/>
            <person name="Owens G.L."/>
            <person name="Carrere S."/>
            <person name="Mayjonade B."/>
            <person name="Legrand L."/>
            <person name="Gill N."/>
            <person name="Kane N.C."/>
            <person name="Bowers J.E."/>
            <person name="Hubner S."/>
            <person name="Bellec A."/>
            <person name="Berard A."/>
            <person name="Berges H."/>
            <person name="Blanchet N."/>
            <person name="Boniface M.C."/>
            <person name="Brunel D."/>
            <person name="Catrice O."/>
            <person name="Chaidir N."/>
            <person name="Claudel C."/>
            <person name="Donnadieu C."/>
            <person name="Faraut T."/>
            <person name="Fievet G."/>
            <person name="Helmstetter N."/>
            <person name="King M."/>
            <person name="Knapp S.J."/>
            <person name="Lai Z."/>
            <person name="Le Paslier M.C."/>
            <person name="Lippi Y."/>
            <person name="Lorenzon L."/>
            <person name="Mandel J.R."/>
            <person name="Marage G."/>
            <person name="Marchand G."/>
            <person name="Marquand E."/>
            <person name="Bret-Mestries E."/>
            <person name="Morien E."/>
            <person name="Nambeesan S."/>
            <person name="Nguyen T."/>
            <person name="Pegot-Espagnet P."/>
            <person name="Pouilly N."/>
            <person name="Raftis F."/>
            <person name="Sallet E."/>
            <person name="Schiex T."/>
            <person name="Thomas J."/>
            <person name="Vandecasteele C."/>
            <person name="Vares D."/>
            <person name="Vear F."/>
            <person name="Vautrin S."/>
            <person name="Crespi M."/>
            <person name="Mangin B."/>
            <person name="Burke J.M."/>
            <person name="Salse J."/>
            <person name="Munos S."/>
            <person name="Vincourt P."/>
            <person name="Rieseberg L.H."/>
            <person name="Langlade N.B."/>
        </authorList>
    </citation>
    <scope>NUCLEOTIDE SEQUENCE [LARGE SCALE GENOMIC DNA]</scope>
    <source>
        <strain evidence="3">cv. SF193</strain>
        <tissue evidence="1">Leaves</tissue>
    </source>
</reference>
<keyword evidence="3" id="KW-1185">Reference proteome</keyword>
<sequence>MVCGPSSPLGTVARTWVECSCPVVLYNIDPCIQIFTSIHLSVCSRYDICT</sequence>
<reference evidence="2" key="2">
    <citation type="submission" date="2017-02" db="EMBL/GenBank/DDBJ databases">
        <title>Sunflower complete genome.</title>
        <authorList>
            <person name="Langlade N."/>
            <person name="Munos S."/>
        </authorList>
    </citation>
    <scope>NUCLEOTIDE SEQUENCE [LARGE SCALE GENOMIC DNA]</scope>
    <source>
        <tissue evidence="2">Leaves</tissue>
    </source>
</reference>
<dbReference type="InParanoid" id="A0A251S442"/>
<evidence type="ECO:0000313" key="3">
    <source>
        <dbReference type="Proteomes" id="UP000215914"/>
    </source>
</evidence>
<evidence type="ECO:0000313" key="1">
    <source>
        <dbReference type="EMBL" id="KAF5759620.1"/>
    </source>
</evidence>
<dbReference type="AlphaFoldDB" id="A0A251S442"/>
<gene>
    <name evidence="2" type="ORF">HannXRQ_Chr16g0516241</name>
    <name evidence="1" type="ORF">HanXRQr2_Chr16g0743431</name>
</gene>
<dbReference type="Gramene" id="mRNA:HanXRQr2_Chr16g0743431">
    <property type="protein sequence ID" value="CDS:HanXRQr2_Chr16g0743431.1"/>
    <property type="gene ID" value="HanXRQr2_Chr16g0743431"/>
</dbReference>
<evidence type="ECO:0000313" key="2">
    <source>
        <dbReference type="EMBL" id="OTF91921.1"/>
    </source>
</evidence>
<protein>
    <submittedName>
        <fullName evidence="2">Uncharacterized protein</fullName>
    </submittedName>
</protein>
<name>A0A251S442_HELAN</name>
<dbReference type="Proteomes" id="UP000215914">
    <property type="component" value="Chromosome 16"/>
</dbReference>